<evidence type="ECO:0000256" key="1">
    <source>
        <dbReference type="SAM" id="MobiDB-lite"/>
    </source>
</evidence>
<dbReference type="AlphaFoldDB" id="A0A371CLI2"/>
<sequence>MVPTILTTLFCARMDISSPSSSSSGASMPAAASASVASTMASPRRTAPSLRCVSTDGSLHEHGLERGSADRDHDGDTTACRI</sequence>
<proteinExistence type="predicted"/>
<name>A0A371CLI2_9APHY</name>
<protein>
    <submittedName>
        <fullName evidence="2">Uncharacterized protein</fullName>
    </submittedName>
</protein>
<gene>
    <name evidence="2" type="ORF">OH76DRAFT_1412347</name>
</gene>
<organism evidence="2 3">
    <name type="scientific">Lentinus brumalis</name>
    <dbReference type="NCBI Taxonomy" id="2498619"/>
    <lineage>
        <taxon>Eukaryota</taxon>
        <taxon>Fungi</taxon>
        <taxon>Dikarya</taxon>
        <taxon>Basidiomycota</taxon>
        <taxon>Agaricomycotina</taxon>
        <taxon>Agaricomycetes</taxon>
        <taxon>Polyporales</taxon>
        <taxon>Polyporaceae</taxon>
        <taxon>Lentinus</taxon>
    </lineage>
</organism>
<reference evidence="2 3" key="1">
    <citation type="journal article" date="2018" name="Biotechnol. Biofuels">
        <title>Integrative visual omics of the white-rot fungus Polyporus brumalis exposes the biotechnological potential of its oxidative enzymes for delignifying raw plant biomass.</title>
        <authorList>
            <person name="Miyauchi S."/>
            <person name="Rancon A."/>
            <person name="Drula E."/>
            <person name="Hage H."/>
            <person name="Chaduli D."/>
            <person name="Favel A."/>
            <person name="Grisel S."/>
            <person name="Henrissat B."/>
            <person name="Herpoel-Gimbert I."/>
            <person name="Ruiz-Duenas F.J."/>
            <person name="Chevret D."/>
            <person name="Hainaut M."/>
            <person name="Lin J."/>
            <person name="Wang M."/>
            <person name="Pangilinan J."/>
            <person name="Lipzen A."/>
            <person name="Lesage-Meessen L."/>
            <person name="Navarro D."/>
            <person name="Riley R."/>
            <person name="Grigoriev I.V."/>
            <person name="Zhou S."/>
            <person name="Raouche S."/>
            <person name="Rosso M.N."/>
        </authorList>
    </citation>
    <scope>NUCLEOTIDE SEQUENCE [LARGE SCALE GENOMIC DNA]</scope>
    <source>
        <strain evidence="2 3">BRFM 1820</strain>
    </source>
</reference>
<keyword evidence="3" id="KW-1185">Reference proteome</keyword>
<dbReference type="EMBL" id="KZ857522">
    <property type="protein sequence ID" value="RDX41142.1"/>
    <property type="molecule type" value="Genomic_DNA"/>
</dbReference>
<feature type="region of interest" description="Disordered" evidence="1">
    <location>
        <begin position="17"/>
        <end position="82"/>
    </location>
</feature>
<feature type="compositionally biased region" description="Basic and acidic residues" evidence="1">
    <location>
        <begin position="58"/>
        <end position="76"/>
    </location>
</feature>
<dbReference type="Proteomes" id="UP000256964">
    <property type="component" value="Unassembled WGS sequence"/>
</dbReference>
<evidence type="ECO:0000313" key="3">
    <source>
        <dbReference type="Proteomes" id="UP000256964"/>
    </source>
</evidence>
<accession>A0A371CLI2</accession>
<feature type="compositionally biased region" description="Low complexity" evidence="1">
    <location>
        <begin position="17"/>
        <end position="43"/>
    </location>
</feature>
<evidence type="ECO:0000313" key="2">
    <source>
        <dbReference type="EMBL" id="RDX41142.1"/>
    </source>
</evidence>